<proteinExistence type="predicted"/>
<reference evidence="3 4" key="1">
    <citation type="submission" date="2017-03" db="EMBL/GenBank/DDBJ databases">
        <title>Complete genome sequence of Candidatus 'Thiodictyon syntrophicum' sp. nov. strain Cad16T, a photolithoautotroph purple sulfur bacterium isolated from an alpine meromictic lake.</title>
        <authorList>
            <person name="Luedin S.M."/>
            <person name="Pothier J.F."/>
            <person name="Danza F."/>
            <person name="Storelli N."/>
            <person name="Wittwer M."/>
            <person name="Tonolla M."/>
        </authorList>
    </citation>
    <scope>NUCLEOTIDE SEQUENCE [LARGE SCALE GENOMIC DNA]</scope>
    <source>
        <strain evidence="3 4">Cad16T</strain>
    </source>
</reference>
<protein>
    <submittedName>
        <fullName evidence="3">Arylesterase</fullName>
    </submittedName>
</protein>
<dbReference type="KEGG" id="tsy:THSYN_09300"/>
<gene>
    <name evidence="3" type="ORF">THSYN_09300</name>
</gene>
<dbReference type="CDD" id="cd01822">
    <property type="entry name" value="Lysophospholipase_L1_like"/>
    <property type="match status" value="1"/>
</dbReference>
<evidence type="ECO:0000313" key="3">
    <source>
        <dbReference type="EMBL" id="AUB81129.1"/>
    </source>
</evidence>
<dbReference type="AlphaFoldDB" id="A0A2K8U6U2"/>
<name>A0A2K8U6U2_9GAMM</name>
<dbReference type="Proteomes" id="UP000232638">
    <property type="component" value="Chromosome"/>
</dbReference>
<dbReference type="PANTHER" id="PTHR30383">
    <property type="entry name" value="THIOESTERASE 1/PROTEASE 1/LYSOPHOSPHOLIPASE L1"/>
    <property type="match status" value="1"/>
</dbReference>
<organism evidence="3 4">
    <name type="scientific">Candidatus Thiodictyon syntrophicum</name>
    <dbReference type="NCBI Taxonomy" id="1166950"/>
    <lineage>
        <taxon>Bacteria</taxon>
        <taxon>Pseudomonadati</taxon>
        <taxon>Pseudomonadota</taxon>
        <taxon>Gammaproteobacteria</taxon>
        <taxon>Chromatiales</taxon>
        <taxon>Chromatiaceae</taxon>
        <taxon>Thiodictyon</taxon>
    </lineage>
</organism>
<keyword evidence="4" id="KW-1185">Reference proteome</keyword>
<feature type="signal peptide" evidence="1">
    <location>
        <begin position="1"/>
        <end position="25"/>
    </location>
</feature>
<keyword evidence="1" id="KW-0732">Signal</keyword>
<dbReference type="SUPFAM" id="SSF52266">
    <property type="entry name" value="SGNH hydrolase"/>
    <property type="match status" value="1"/>
</dbReference>
<accession>A0A2K8U6U2</accession>
<feature type="domain" description="SGNH hydrolase-type esterase" evidence="2">
    <location>
        <begin position="32"/>
        <end position="191"/>
    </location>
</feature>
<evidence type="ECO:0000259" key="2">
    <source>
        <dbReference type="Pfam" id="PF13472"/>
    </source>
</evidence>
<feature type="chain" id="PRO_5014772025" evidence="1">
    <location>
        <begin position="26"/>
        <end position="215"/>
    </location>
</feature>
<dbReference type="PANTHER" id="PTHR30383:SF24">
    <property type="entry name" value="THIOESTERASE 1_PROTEASE 1_LYSOPHOSPHOLIPASE L1"/>
    <property type="match status" value="1"/>
</dbReference>
<dbReference type="EMBL" id="CP020370">
    <property type="protein sequence ID" value="AUB81129.1"/>
    <property type="molecule type" value="Genomic_DNA"/>
</dbReference>
<dbReference type="Gene3D" id="3.40.50.1110">
    <property type="entry name" value="SGNH hydrolase"/>
    <property type="match status" value="1"/>
</dbReference>
<dbReference type="GO" id="GO:0004622">
    <property type="term" value="F:phosphatidylcholine lysophospholipase activity"/>
    <property type="evidence" value="ECO:0007669"/>
    <property type="project" value="TreeGrafter"/>
</dbReference>
<dbReference type="InterPro" id="IPR051532">
    <property type="entry name" value="Ester_Hydrolysis_Enzymes"/>
</dbReference>
<dbReference type="RefSeq" id="WP_100918906.1">
    <property type="nucleotide sequence ID" value="NZ_CP020370.1"/>
</dbReference>
<dbReference type="InterPro" id="IPR013830">
    <property type="entry name" value="SGNH_hydro"/>
</dbReference>
<sequence>MMRLLWIAFLSVSVLGLPPAARADAAPPVILVLGDSLSAAYGIALADGWVALLQGRLRERGLDWRVVNAGLSGDTTAGGLTRLPELLKRHRPAILIVELGANDGLRGLKPTVVRDNLARIIQAGRAAGSRVLLTGIQLPPNYGAAYNQAFQAVFQDLAAAQGVPLVPGLLAGVAEDRALMQADGVHPGAAAQPRILDNVWPVLEPLLVTDPPAGN</sequence>
<evidence type="ECO:0000313" key="4">
    <source>
        <dbReference type="Proteomes" id="UP000232638"/>
    </source>
</evidence>
<evidence type="ECO:0000256" key="1">
    <source>
        <dbReference type="SAM" id="SignalP"/>
    </source>
</evidence>
<dbReference type="InterPro" id="IPR036514">
    <property type="entry name" value="SGNH_hydro_sf"/>
</dbReference>
<dbReference type="OrthoDB" id="9786188at2"/>
<dbReference type="Pfam" id="PF13472">
    <property type="entry name" value="Lipase_GDSL_2"/>
    <property type="match status" value="1"/>
</dbReference>